<dbReference type="Pfam" id="PF03598">
    <property type="entry name" value="CdhC"/>
    <property type="match status" value="1"/>
</dbReference>
<gene>
    <name evidence="10" type="ORF">Psch_00517</name>
</gene>
<dbReference type="NCBIfam" id="TIGR00316">
    <property type="entry name" value="cdhC"/>
    <property type="match status" value="1"/>
</dbReference>
<dbReference type="CDD" id="cd01917">
    <property type="entry name" value="ACS_2"/>
    <property type="match status" value="1"/>
</dbReference>
<dbReference type="NCBIfam" id="NF003379">
    <property type="entry name" value="PRK04456.1"/>
    <property type="match status" value="1"/>
</dbReference>
<evidence type="ECO:0000256" key="3">
    <source>
        <dbReference type="ARBA" id="ARBA00022596"/>
    </source>
</evidence>
<dbReference type="GO" id="GO:0051539">
    <property type="term" value="F:4 iron, 4 sulfur cluster binding"/>
    <property type="evidence" value="ECO:0007669"/>
    <property type="project" value="UniProtKB-KW"/>
</dbReference>
<dbReference type="NCBIfam" id="NF007078">
    <property type="entry name" value="PRK09529.1"/>
    <property type="match status" value="1"/>
</dbReference>
<dbReference type="Pfam" id="PF19436">
    <property type="entry name" value="ACS_CODH_B_C"/>
    <property type="match status" value="1"/>
</dbReference>
<dbReference type="RefSeq" id="WP_190239026.1">
    <property type="nucleotide sequence ID" value="NZ_QFGA01000001.1"/>
</dbReference>
<dbReference type="GO" id="GO:0043884">
    <property type="term" value="F:CO-methylating acetyl-CoA synthase activity"/>
    <property type="evidence" value="ECO:0007669"/>
    <property type="project" value="UniProtKB-EC"/>
</dbReference>
<dbReference type="Gene3D" id="3.30.1650.10">
    <property type="entry name" value="Bifunctional carbon monoxide dehydrogenase/acetyl-coa synthase(codh/acs), Chain M, domain 3"/>
    <property type="match status" value="1"/>
</dbReference>
<evidence type="ECO:0000256" key="2">
    <source>
        <dbReference type="ARBA" id="ARBA00022485"/>
    </source>
</evidence>
<dbReference type="GO" id="GO:0043885">
    <property type="term" value="F:anaerobic carbon-monoxide dehydrogenase activity"/>
    <property type="evidence" value="ECO:0007669"/>
    <property type="project" value="InterPro"/>
</dbReference>
<dbReference type="SUPFAM" id="SSF56821">
    <property type="entry name" value="Prismane protein-like"/>
    <property type="match status" value="1"/>
</dbReference>
<dbReference type="PANTHER" id="PTHR42281:SF1">
    <property type="entry name" value="ACETYL-COA DECARBONYLASE_SYNTHASE COMPLEX SUBUNIT BETA 1"/>
    <property type="match status" value="1"/>
</dbReference>
<dbReference type="EMBL" id="QFGA01000001">
    <property type="protein sequence ID" value="TEB06982.1"/>
    <property type="molecule type" value="Genomic_DNA"/>
</dbReference>
<dbReference type="Pfam" id="PF18537">
    <property type="entry name" value="CODH_A_N"/>
    <property type="match status" value="1"/>
</dbReference>
<dbReference type="Gene3D" id="3.40.1470.10">
    <property type="entry name" value="Bifunctional carbon monoxide dehydrogenase/acetyl-coa synthase(codh/acs), Chain M, domain 5"/>
    <property type="match status" value="1"/>
</dbReference>
<organism evidence="10 11">
    <name type="scientific">Pelotomaculum schinkii</name>
    <dbReference type="NCBI Taxonomy" id="78350"/>
    <lineage>
        <taxon>Bacteria</taxon>
        <taxon>Bacillati</taxon>
        <taxon>Bacillota</taxon>
        <taxon>Clostridia</taxon>
        <taxon>Eubacteriales</taxon>
        <taxon>Desulfotomaculaceae</taxon>
        <taxon>Pelotomaculum</taxon>
    </lineage>
</organism>
<dbReference type="InterPro" id="IPR041350">
    <property type="entry name" value="CODH_A_N"/>
</dbReference>
<sequence length="732" mass="81727">MTEQVNFEQIYDGCIEPGREPKKLFQCVYDGAITALSYAENLLGKAISQYGAEHPVGYPDTAYYLPVIACISGERVTTLGELPPILNRMRARVKEERTFQNMLLWGESTWYAAEIIEALRYLEHTPEKPLHVPPWTGFVGDPVVRQYGLKMVDWTIPGEAVIIGRARTSKDAKMIVDSLMAKGMMLFLCDEIIEQLLEENVKMGAEFISYPVGKFTQVVHAANYALRAGMMFGGVPLGQREAQRDYQRRRIMAFVLYLGERDVVKDAACAGAIFAGYPVITDQPLADDEQIKDWFISEPDYKKIVQVALETRGIQITSIDIDAPITIGPAFEGESIRRKDMHCEFGGQRTPGFELVKMAGTDKIEDGKVNIIGPDIDTVETGASLPIGILVEVCGRKMQEDFEPVLERRIHYYANYGEGIWHVAQRDITWVRISKEAYNKGFRLKHLGNILYAKFKSEFPSIVDRVQVTIITDEAAVLKMREEARGYYQKRDDRLRQLRDETVDTFYSCTLCQSFAPTHVCMVSPQRVGLCGAVSWLDAKASYEINPHGPNQPVPKEGIIDEVKGQWQSFNEFIFQNSQQTVTAVNFYTVMEYPMTSCGCFECILALVPECNGFMVVSREYGGMTPSGMTFSNLAGAIGGGAQMPGFMGIGRSYLSSPKFIQADGGLARLIWMPKDLKEDLRERLAEAAEAAGLGRDFVDSIADETIGAGGEGILPFLEEKGHPALTMEPLF</sequence>
<name>A0A4Y7RE54_9FIRM</name>
<keyword evidence="2" id="KW-0004">4Fe-4S</keyword>
<keyword evidence="6" id="KW-0408">Iron</keyword>
<keyword evidence="4 10" id="KW-0808">Transferase</keyword>
<dbReference type="GO" id="GO:0046872">
    <property type="term" value="F:metal ion binding"/>
    <property type="evidence" value="ECO:0007669"/>
    <property type="project" value="UniProtKB-KW"/>
</dbReference>
<dbReference type="Gene3D" id="3.40.50.2030">
    <property type="match status" value="1"/>
</dbReference>
<dbReference type="InterPro" id="IPR004461">
    <property type="entry name" value="CO_DH/Ac-CoA_synth_bsu"/>
</dbReference>
<dbReference type="Proteomes" id="UP000298324">
    <property type="component" value="Unassembled WGS sequence"/>
</dbReference>
<dbReference type="EC" id="2.3.1.169" evidence="1"/>
<keyword evidence="11" id="KW-1185">Reference proteome</keyword>
<dbReference type="AlphaFoldDB" id="A0A4Y7RE54"/>
<evidence type="ECO:0000256" key="1">
    <source>
        <dbReference type="ARBA" id="ARBA00012244"/>
    </source>
</evidence>
<dbReference type="PANTHER" id="PTHR42281">
    <property type="match status" value="1"/>
</dbReference>
<keyword evidence="10" id="KW-0012">Acyltransferase</keyword>
<comment type="caution">
    <text evidence="10">The sequence shown here is derived from an EMBL/GenBank/DDBJ whole genome shotgun (WGS) entry which is preliminary data.</text>
</comment>
<proteinExistence type="predicted"/>
<protein>
    <recommendedName>
        <fullName evidence="1">CO-methylating acetyl-CoA synthase</fullName>
        <ecNumber evidence="1">2.3.1.169</ecNumber>
    </recommendedName>
</protein>
<feature type="domain" description="Carbon monoxide dehydrogenase subunit alpha ,N-terminal" evidence="8">
    <location>
        <begin position="40"/>
        <end position="122"/>
    </location>
</feature>
<keyword evidence="3" id="KW-0533">Nickel</keyword>
<dbReference type="NCBIfam" id="NF040764">
    <property type="entry name" value="CODH_ACS_al_bet"/>
    <property type="match status" value="1"/>
</dbReference>
<reference evidence="10 11" key="1">
    <citation type="journal article" date="2018" name="Environ. Microbiol.">
        <title>Novel energy conservation strategies and behaviour of Pelotomaculum schinkii driving syntrophic propionate catabolism.</title>
        <authorList>
            <person name="Hidalgo-Ahumada C.A.P."/>
            <person name="Nobu M.K."/>
            <person name="Narihiro T."/>
            <person name="Tamaki H."/>
            <person name="Liu W.T."/>
            <person name="Kamagata Y."/>
            <person name="Stams A.J.M."/>
            <person name="Imachi H."/>
            <person name="Sousa D.Z."/>
        </authorList>
    </citation>
    <scope>NUCLEOTIDE SEQUENCE [LARGE SCALE GENOMIC DNA]</scope>
    <source>
        <strain evidence="10 11">HH</strain>
    </source>
</reference>
<dbReference type="InterPro" id="IPR038571">
    <property type="entry name" value="CO_DH/Ac-CoA_synth_bsu_3_sf"/>
</dbReference>
<evidence type="ECO:0000256" key="5">
    <source>
        <dbReference type="ARBA" id="ARBA00022723"/>
    </source>
</evidence>
<dbReference type="GO" id="GO:0006084">
    <property type="term" value="P:acetyl-CoA metabolic process"/>
    <property type="evidence" value="ECO:0007669"/>
    <property type="project" value="InterPro"/>
</dbReference>
<dbReference type="InterPro" id="IPR045822">
    <property type="entry name" value="ACS_CODH_B_C"/>
</dbReference>
<dbReference type="Gene3D" id="3.40.970.20">
    <property type="entry name" value="Carbon monoxide dehydrogenase alpha subunit. Chain D, domain 4"/>
    <property type="match status" value="1"/>
</dbReference>
<keyword evidence="5" id="KW-0479">Metal-binding</keyword>
<evidence type="ECO:0000256" key="4">
    <source>
        <dbReference type="ARBA" id="ARBA00022679"/>
    </source>
</evidence>
<evidence type="ECO:0000313" key="10">
    <source>
        <dbReference type="EMBL" id="TEB06982.1"/>
    </source>
</evidence>
<evidence type="ECO:0000256" key="6">
    <source>
        <dbReference type="ARBA" id="ARBA00023004"/>
    </source>
</evidence>
<dbReference type="Gene3D" id="1.10.8.190">
    <property type="entry name" value="Carbon monoxide dehydrogenase alpha subunit. Chain M, domain 1"/>
    <property type="match status" value="1"/>
</dbReference>
<accession>A0A4Y7RE54</accession>
<feature type="domain" description="CO dehydrogenase/acetyl-CoA synthase complex beta subunit C-terminal" evidence="9">
    <location>
        <begin position="488"/>
        <end position="732"/>
    </location>
</feature>
<dbReference type="InterPro" id="IPR011254">
    <property type="entry name" value="Prismane-like_sf"/>
</dbReference>
<evidence type="ECO:0000256" key="7">
    <source>
        <dbReference type="ARBA" id="ARBA00023014"/>
    </source>
</evidence>
<keyword evidence="7" id="KW-0411">Iron-sulfur</keyword>
<evidence type="ECO:0000259" key="8">
    <source>
        <dbReference type="Pfam" id="PF18537"/>
    </source>
</evidence>
<evidence type="ECO:0000313" key="11">
    <source>
        <dbReference type="Proteomes" id="UP000298324"/>
    </source>
</evidence>
<evidence type="ECO:0000259" key="9">
    <source>
        <dbReference type="Pfam" id="PF19436"/>
    </source>
</evidence>
<dbReference type="InterPro" id="IPR016099">
    <property type="entry name" value="Prismane-like_a/b-sand"/>
</dbReference>